<dbReference type="Proteomes" id="UP000050454">
    <property type="component" value="Unassembled WGS sequence"/>
</dbReference>
<evidence type="ECO:0000313" key="1">
    <source>
        <dbReference type="EMBL" id="KPM48997.1"/>
    </source>
</evidence>
<comment type="caution">
    <text evidence="1">The sequence shown here is derived from an EMBL/GenBank/DDBJ whole genome shotgun (WGS) entry which is preliminary data.</text>
</comment>
<dbReference type="SUPFAM" id="SSF82185">
    <property type="entry name" value="Histone H3 K4-specific methyltransferase SET7/9 N-terminal domain"/>
    <property type="match status" value="1"/>
</dbReference>
<proteinExistence type="predicted"/>
<organism evidence="1 2">
    <name type="scientific">Jiulongibacter sediminis</name>
    <dbReference type="NCBI Taxonomy" id="1605367"/>
    <lineage>
        <taxon>Bacteria</taxon>
        <taxon>Pseudomonadati</taxon>
        <taxon>Bacteroidota</taxon>
        <taxon>Cytophagia</taxon>
        <taxon>Cytophagales</taxon>
        <taxon>Leadbetterellaceae</taxon>
        <taxon>Jiulongibacter</taxon>
    </lineage>
</organism>
<keyword evidence="2" id="KW-1185">Reference proteome</keyword>
<protein>
    <submittedName>
        <fullName evidence="1">Uncharacterized protein</fullName>
    </submittedName>
</protein>
<dbReference type="AlphaFoldDB" id="A0A0P7BE11"/>
<name>A0A0P7BE11_9BACT</name>
<reference evidence="1 2" key="1">
    <citation type="submission" date="2015-07" db="EMBL/GenBank/DDBJ databases">
        <title>The draft genome sequence of Leadbetterella sp. JN14-9.</title>
        <authorList>
            <person name="Liu Y."/>
            <person name="Du J."/>
            <person name="Shao Z."/>
        </authorList>
    </citation>
    <scope>NUCLEOTIDE SEQUENCE [LARGE SCALE GENOMIC DNA]</scope>
    <source>
        <strain evidence="1 2">JN14-9</strain>
    </source>
</reference>
<gene>
    <name evidence="1" type="ORF">AFM12_06750</name>
</gene>
<accession>A0A0P7BE11</accession>
<dbReference type="STRING" id="1605367.AFM12_06750"/>
<dbReference type="EMBL" id="LGTQ01000006">
    <property type="protein sequence ID" value="KPM48997.1"/>
    <property type="molecule type" value="Genomic_DNA"/>
</dbReference>
<evidence type="ECO:0000313" key="2">
    <source>
        <dbReference type="Proteomes" id="UP000050454"/>
    </source>
</evidence>
<sequence length="261" mass="31025">MSSVEDAKKYFNETVKDQGKKVKEFKEKARKTKKAVEEARKEVFDGKQYKDIKVEKQIYRRGSGRRMQYIEFYTLADFQQPNPYVKSLFWYDERTKRIVEAVMRDRKTNHLMHGPYKEYRGETLVKEGFYYLGAQDGRWVTYDQDFILLDKVTYEKGFLADAEITYYDSDSSKIKEVTPILYGEKTGDYYAFHEGGTLATEGHYDRGVKVGQWIEYYETGNRRKKVTRYGKDCYDEAEPIVLYEYSPEGKMTFEHESVKRL</sequence>
<dbReference type="Gene3D" id="3.90.930.1">
    <property type="match status" value="1"/>
</dbReference>